<dbReference type="EC" id="3.6.4.13" evidence="3"/>
<reference evidence="3" key="1">
    <citation type="submission" date="2022-07" db="EMBL/GenBank/DDBJ databases">
        <title>Phylogenomic reconstructions and comparative analyses of Kickxellomycotina fungi.</title>
        <authorList>
            <person name="Reynolds N.K."/>
            <person name="Stajich J.E."/>
            <person name="Barry K."/>
            <person name="Grigoriev I.V."/>
            <person name="Crous P."/>
            <person name="Smith M.E."/>
        </authorList>
    </citation>
    <scope>NUCLEOTIDE SEQUENCE</scope>
    <source>
        <strain evidence="3">RSA 476</strain>
    </source>
</reference>
<dbReference type="GO" id="GO:0003724">
    <property type="term" value="F:RNA helicase activity"/>
    <property type="evidence" value="ECO:0007669"/>
    <property type="project" value="UniProtKB-EC"/>
</dbReference>
<protein>
    <submittedName>
        <fullName evidence="3">Pre-mRNA-splicing factor ATP-dependent RNA helicase PRP16</fullName>
        <ecNumber evidence="3">3.6.4.13</ecNumber>
    </submittedName>
</protein>
<feature type="domain" description="DEAD-box helicase OB fold" evidence="2">
    <location>
        <begin position="121"/>
        <end position="198"/>
    </location>
</feature>
<dbReference type="AlphaFoldDB" id="A0A9W8IEB3"/>
<proteinExistence type="predicted"/>
<evidence type="ECO:0000313" key="3">
    <source>
        <dbReference type="EMBL" id="KAJ2860960.1"/>
    </source>
</evidence>
<evidence type="ECO:0000313" key="4">
    <source>
        <dbReference type="Proteomes" id="UP001140074"/>
    </source>
</evidence>
<dbReference type="EMBL" id="JANBUY010000257">
    <property type="protein sequence ID" value="KAJ2860960.1"/>
    <property type="molecule type" value="Genomic_DNA"/>
</dbReference>
<gene>
    <name evidence="3" type="primary">DHX38_2</name>
    <name evidence="3" type="ORF">GGH94_005200</name>
</gene>
<name>A0A9W8IEB3_9FUNG</name>
<keyword evidence="3" id="KW-0347">Helicase</keyword>
<keyword evidence="3" id="KW-0378">Hydrolase</keyword>
<feature type="compositionally biased region" description="Basic residues" evidence="1">
    <location>
        <begin position="265"/>
        <end position="274"/>
    </location>
</feature>
<keyword evidence="3" id="KW-0547">Nucleotide-binding</keyword>
<dbReference type="Proteomes" id="UP001140074">
    <property type="component" value="Unassembled WGS sequence"/>
</dbReference>
<feature type="region of interest" description="Disordered" evidence="1">
    <location>
        <begin position="236"/>
        <end position="274"/>
    </location>
</feature>
<evidence type="ECO:0000256" key="1">
    <source>
        <dbReference type="SAM" id="MobiDB-lite"/>
    </source>
</evidence>
<organism evidence="3 4">
    <name type="scientific">Coemansia aciculifera</name>
    <dbReference type="NCBI Taxonomy" id="417176"/>
    <lineage>
        <taxon>Eukaryota</taxon>
        <taxon>Fungi</taxon>
        <taxon>Fungi incertae sedis</taxon>
        <taxon>Zoopagomycota</taxon>
        <taxon>Kickxellomycotina</taxon>
        <taxon>Kickxellomycetes</taxon>
        <taxon>Kickxellales</taxon>
        <taxon>Kickxellaceae</taxon>
        <taxon>Coemansia</taxon>
    </lineage>
</organism>
<keyword evidence="3" id="KW-0067">ATP-binding</keyword>
<evidence type="ECO:0000259" key="2">
    <source>
        <dbReference type="Pfam" id="PF07717"/>
    </source>
</evidence>
<dbReference type="InterPro" id="IPR011709">
    <property type="entry name" value="DEAD-box_helicase_OB_fold"/>
</dbReference>
<dbReference type="GO" id="GO:0016787">
    <property type="term" value="F:hydrolase activity"/>
    <property type="evidence" value="ECO:0007669"/>
    <property type="project" value="UniProtKB-KW"/>
</dbReference>
<comment type="caution">
    <text evidence="3">The sequence shown here is derived from an EMBL/GenBank/DDBJ whole genome shotgun (WGS) entry which is preliminary data.</text>
</comment>
<dbReference type="Pfam" id="PF07717">
    <property type="entry name" value="OB_NTP_bind"/>
    <property type="match status" value="1"/>
</dbReference>
<accession>A0A9W8IEB3</accession>
<sequence length="274" mass="30868">MTEPESAVDCTEWDSAQHQLDRDWYSIDESGGSTVADAHNPFTDYVEHDNKLEANLIGQQQQQAKKVTARQMQYSRDNELWVSNRLKQSGIVQAAGAEEDDDDMDKNRVHLLSAGANWGAICQCICSAYFHQAARVKSLGEYNDLRTGMPCHLHPTSALYGMGYTPDYIVYHELVFTSKEYMQCVTAVDPKWLAEMGPMFFSLREAGASRKKHADLHQAKMESEFQLAQEEEAARAAAERLRAQSRSASRSQIVTPGGANSIPRFKTRRRRTSL</sequence>
<keyword evidence="4" id="KW-1185">Reference proteome</keyword>